<protein>
    <recommendedName>
        <fullName evidence="3">Methyltransferase type 11 domain-containing protein</fullName>
    </recommendedName>
</protein>
<comment type="caution">
    <text evidence="1">The sequence shown here is derived from an EMBL/GenBank/DDBJ whole genome shotgun (WGS) entry which is preliminary data.</text>
</comment>
<evidence type="ECO:0000313" key="1">
    <source>
        <dbReference type="EMBL" id="PKI79626.1"/>
    </source>
</evidence>
<dbReference type="EMBL" id="NXIF01000096">
    <property type="protein sequence ID" value="PKI79626.1"/>
    <property type="molecule type" value="Genomic_DNA"/>
</dbReference>
<dbReference type="AlphaFoldDB" id="A0A2N1IZA3"/>
<proteinExistence type="predicted"/>
<organism evidence="1 2">
    <name type="scientific">Malaciobacter halophilus</name>
    <dbReference type="NCBI Taxonomy" id="197482"/>
    <lineage>
        <taxon>Bacteria</taxon>
        <taxon>Pseudomonadati</taxon>
        <taxon>Campylobacterota</taxon>
        <taxon>Epsilonproteobacteria</taxon>
        <taxon>Campylobacterales</taxon>
        <taxon>Arcobacteraceae</taxon>
        <taxon>Malaciobacter</taxon>
    </lineage>
</organism>
<reference evidence="1 2" key="1">
    <citation type="submission" date="2017-09" db="EMBL/GenBank/DDBJ databases">
        <title>Genomics of the genus Arcobacter.</title>
        <authorList>
            <person name="Perez-Cataluna A."/>
            <person name="Figueras M.J."/>
            <person name="Salas-Masso N."/>
        </authorList>
    </citation>
    <scope>NUCLEOTIDE SEQUENCE [LARGE SCALE GENOMIC DNA]</scope>
    <source>
        <strain evidence="1 2">DSM 18005</strain>
    </source>
</reference>
<dbReference type="OrthoDB" id="9793802at2"/>
<name>A0A2N1IZA3_9BACT</name>
<dbReference type="RefSeq" id="WP_101185985.1">
    <property type="nucleotide sequence ID" value="NZ_CP031218.1"/>
</dbReference>
<dbReference type="KEGG" id="ahs:AHALO_2556"/>
<gene>
    <name evidence="1" type="ORF">CP960_13530</name>
</gene>
<dbReference type="Proteomes" id="UP000233248">
    <property type="component" value="Unassembled WGS sequence"/>
</dbReference>
<dbReference type="Pfam" id="PF13489">
    <property type="entry name" value="Methyltransf_23"/>
    <property type="match status" value="1"/>
</dbReference>
<dbReference type="InterPro" id="IPR029063">
    <property type="entry name" value="SAM-dependent_MTases_sf"/>
</dbReference>
<dbReference type="SUPFAM" id="SSF53335">
    <property type="entry name" value="S-adenosyl-L-methionine-dependent methyltransferases"/>
    <property type="match status" value="1"/>
</dbReference>
<accession>A0A2N1IZA3</accession>
<sequence length="251" mass="29225">MKINSYLENDARLIMIYNIISTIHQLNLFENKSSIINIGSFDLIEKDNTSLALKLLNSLNLKATLKEIESYIEKRRISSKILWEKLGFKDIKFIDPDGVHNSIQIDLNEKMDNQEINNKTFDVVTNFGTTEHIFNQYQAFKSIHDLCKKDGLMVHSLPLQGAYEHGFFNYHPNFFHALAAKNNYEIKYAGIRHKNLENYKLLDLKNYLPNDFLKNINAFDTLGSLFILKKTTSKPFEIPFQGRYDKYGKSN</sequence>
<keyword evidence="2" id="KW-1185">Reference proteome</keyword>
<evidence type="ECO:0000313" key="2">
    <source>
        <dbReference type="Proteomes" id="UP000233248"/>
    </source>
</evidence>
<evidence type="ECO:0008006" key="3">
    <source>
        <dbReference type="Google" id="ProtNLM"/>
    </source>
</evidence>
<dbReference type="Gene3D" id="3.40.50.150">
    <property type="entry name" value="Vaccinia Virus protein VP39"/>
    <property type="match status" value="1"/>
</dbReference>